<evidence type="ECO:0000313" key="4">
    <source>
        <dbReference type="Proteomes" id="UP001590950"/>
    </source>
</evidence>
<name>A0ABR4ASK7_9LECA</name>
<protein>
    <recommendedName>
        <fullName evidence="2">Peptidase C14 caspase domain-containing protein</fullName>
    </recommendedName>
</protein>
<evidence type="ECO:0000313" key="3">
    <source>
        <dbReference type="EMBL" id="KAL2048673.1"/>
    </source>
</evidence>
<feature type="domain" description="Peptidase C14 caspase" evidence="2">
    <location>
        <begin position="71"/>
        <end position="180"/>
    </location>
</feature>
<gene>
    <name evidence="3" type="ORF">N7G274_000585</name>
</gene>
<dbReference type="PANTHER" id="PTHR37542:SF3">
    <property type="entry name" value="PRION-INHIBITION AND PROPAGATION HELO DOMAIN-CONTAINING PROTEIN"/>
    <property type="match status" value="1"/>
</dbReference>
<dbReference type="InterPro" id="IPR011009">
    <property type="entry name" value="Kinase-like_dom_sf"/>
</dbReference>
<comment type="caution">
    <text evidence="3">The sequence shown here is derived from an EMBL/GenBank/DDBJ whole genome shotgun (WGS) entry which is preliminary data.</text>
</comment>
<dbReference type="InterPro" id="IPR011600">
    <property type="entry name" value="Pept_C14_caspase"/>
</dbReference>
<dbReference type="EMBL" id="JBEFKJ010000001">
    <property type="protein sequence ID" value="KAL2048673.1"/>
    <property type="molecule type" value="Genomic_DNA"/>
</dbReference>
<organism evidence="3 4">
    <name type="scientific">Stereocaulon virgatum</name>
    <dbReference type="NCBI Taxonomy" id="373712"/>
    <lineage>
        <taxon>Eukaryota</taxon>
        <taxon>Fungi</taxon>
        <taxon>Dikarya</taxon>
        <taxon>Ascomycota</taxon>
        <taxon>Pezizomycotina</taxon>
        <taxon>Lecanoromycetes</taxon>
        <taxon>OSLEUM clade</taxon>
        <taxon>Lecanoromycetidae</taxon>
        <taxon>Lecanorales</taxon>
        <taxon>Lecanorineae</taxon>
        <taxon>Stereocaulaceae</taxon>
        <taxon>Stereocaulon</taxon>
    </lineage>
</organism>
<feature type="region of interest" description="Disordered" evidence="1">
    <location>
        <begin position="280"/>
        <end position="331"/>
    </location>
</feature>
<dbReference type="Pfam" id="PF00656">
    <property type="entry name" value="Peptidase_C14"/>
    <property type="match status" value="1"/>
</dbReference>
<dbReference type="SUPFAM" id="SSF56112">
    <property type="entry name" value="Protein kinase-like (PK-like)"/>
    <property type="match status" value="1"/>
</dbReference>
<dbReference type="Proteomes" id="UP001590950">
    <property type="component" value="Unassembled WGS sequence"/>
</dbReference>
<keyword evidence="4" id="KW-1185">Reference proteome</keyword>
<accession>A0ABR4ASK7</accession>
<reference evidence="3 4" key="1">
    <citation type="submission" date="2024-09" db="EMBL/GenBank/DDBJ databases">
        <title>Rethinking Asexuality: The Enigmatic Case of Functional Sexual Genes in Lepraria (Stereocaulaceae).</title>
        <authorList>
            <person name="Doellman M."/>
            <person name="Sun Y."/>
            <person name="Barcenas-Pena A."/>
            <person name="Lumbsch H.T."/>
            <person name="Grewe F."/>
        </authorList>
    </citation>
    <scope>NUCLEOTIDE SEQUENCE [LARGE SCALE GENOMIC DNA]</scope>
    <source>
        <strain evidence="3 4">Mercado 3170</strain>
    </source>
</reference>
<sequence length="771" mass="87301">MNTLVDRTHDISRINYHVKDLATFGEILTSAAAAAFPDEIASRSQAGHGDERPRYQEIHVLLISWEDDNLGVVKEISELREVFQKTYCYSTKEFQIPSHKSHNALAKQILEFVDEPESKESLLIVYYGGHGYMNDDRQCIWSCTGEADSATVKWFGLQTMLEQAQSDILILLDCCAAASSTTSSGTGVIELIAACGFETWAPGVSEHSFTRSLIDELTYWAKGPTLTVALLHNKVLSRIKYWKPRFGRTGNYEHRKTPIYIVLANDGKQRSIELEPLRHQASSELEASVPPSGGPLSQWPSHSSAPSTKPSTDAGDNPSSSSQSSLSNVWPDPQYECPKVLVSLALEDDQILETEAWVEWLRSVPAVVQYAQVEGLYRSDSTLLLLSLPISIWDLLPKDPAVNFIGFVRSPDLLKAHNELKNSPISKPFTIQSQRKRTTCHQCQTLSVESATKCGNCGHLHCPQCLLEVPNPDSLAVSPIATDNKSLQRKLSDRLKAIAKEFRNPEVLYGPSDHFYDTNYSSPGLMYQTIQSIPPQHFTLKEAIRTCDRPHVAELYIFAYRISKELLQLHRRGWLHKNFSSDVVVFSDTHVESSGWDEGPRTTGTKLPEWNPPSALIYRRHPLYIVGIGDTNPRKRILGEFESVPYEVLRRMIHIHPDRKIKNYKKLGRPMYDYYSLGMVLVELGLWKQLGFLDLDIASMDESTEAPERWLRKYVPQLGEFMGPTYVEIVAWCLGVATENEINPKYDEVEDFEETVVYRMKYDLLYYTDQG</sequence>
<proteinExistence type="predicted"/>
<evidence type="ECO:0000259" key="2">
    <source>
        <dbReference type="Pfam" id="PF00656"/>
    </source>
</evidence>
<dbReference type="PANTHER" id="PTHR37542">
    <property type="entry name" value="HELO DOMAIN-CONTAINING PROTEIN-RELATED"/>
    <property type="match status" value="1"/>
</dbReference>
<evidence type="ECO:0000256" key="1">
    <source>
        <dbReference type="SAM" id="MobiDB-lite"/>
    </source>
</evidence>
<feature type="compositionally biased region" description="Polar residues" evidence="1">
    <location>
        <begin position="298"/>
        <end position="311"/>
    </location>
</feature>